<dbReference type="InterPro" id="IPR046780">
    <property type="entry name" value="aBig_2"/>
</dbReference>
<gene>
    <name evidence="3" type="ordered locus">Dtox_3753</name>
</gene>
<evidence type="ECO:0000313" key="3">
    <source>
        <dbReference type="EMBL" id="ACV64461.1"/>
    </source>
</evidence>
<sequence>MTNKATNTGQQFYLASNTFTRAGYSFAGWNTTPATGYVQYVNGALYTMPDADVILYASWNAGNFTLSYNANGGSGTAPAGETVVMGNTFTVANNTFTPPANKKFKEWNTAADGSRTAYSPGTTAAVPPQNLTLYAIWCDYTPVERIDADLDALVWDAIKSGNSTENNVKAALNLPKIGANGTAIAWSALPTGIINTDTGAVTRQLVDQAVALTATVSYMGGTEKPKTFNLTVPAIPGKFEAEDAVIYKAKVFGDAQAVGLWEENRLGISTKREAATSNGTACPSRLWLKSATPAQTAERSAFTKMARIFKTLHSPLRVIGTAKGALAAYGFLWKLPAETA</sequence>
<name>C8VWU7_DESAS</name>
<protein>
    <recommendedName>
        <fullName evidence="2">Atrophied bacterial Ig domain-containing protein</fullName>
    </recommendedName>
</protein>
<feature type="domain" description="Atrophied bacterial Ig" evidence="2">
    <location>
        <begin position="160"/>
        <end position="233"/>
    </location>
</feature>
<evidence type="ECO:0000313" key="4">
    <source>
        <dbReference type="Proteomes" id="UP000002217"/>
    </source>
</evidence>
<dbReference type="Gene3D" id="2.60.40.4270">
    <property type="entry name" value="Listeria-Bacteroides repeat domain"/>
    <property type="match status" value="2"/>
</dbReference>
<reference evidence="3 4" key="1">
    <citation type="journal article" date="2009" name="Stand. Genomic Sci.">
        <title>Complete genome sequence of Desulfotomaculum acetoxidans type strain (5575).</title>
        <authorList>
            <person name="Spring S."/>
            <person name="Lapidus A."/>
            <person name="Schroder M."/>
            <person name="Gleim D."/>
            <person name="Sims D."/>
            <person name="Meincke L."/>
            <person name="Glavina Del Rio T."/>
            <person name="Tice H."/>
            <person name="Copeland A."/>
            <person name="Cheng J.F."/>
            <person name="Lucas S."/>
            <person name="Chen F."/>
            <person name="Nolan M."/>
            <person name="Bruce D."/>
            <person name="Goodwin L."/>
            <person name="Pitluck S."/>
            <person name="Ivanova N."/>
            <person name="Mavromatis K."/>
            <person name="Mikhailova N."/>
            <person name="Pati A."/>
            <person name="Chen A."/>
            <person name="Palaniappan K."/>
            <person name="Land M."/>
            <person name="Hauser L."/>
            <person name="Chang Y.J."/>
            <person name="Jeffries C.D."/>
            <person name="Chain P."/>
            <person name="Saunders E."/>
            <person name="Brettin T."/>
            <person name="Detter J.C."/>
            <person name="Goker M."/>
            <person name="Bristow J."/>
            <person name="Eisen J.A."/>
            <person name="Markowitz V."/>
            <person name="Hugenholtz P."/>
            <person name="Kyrpides N.C."/>
            <person name="Klenk H.P."/>
            <person name="Han C."/>
        </authorList>
    </citation>
    <scope>NUCLEOTIDE SEQUENCE [LARGE SCALE GENOMIC DNA]</scope>
    <source>
        <strain evidence="4">ATCC 49208 / DSM 771 / VKM B-1644</strain>
    </source>
</reference>
<dbReference type="EMBL" id="CP001720">
    <property type="protein sequence ID" value="ACV64461.1"/>
    <property type="molecule type" value="Genomic_DNA"/>
</dbReference>
<dbReference type="AlphaFoldDB" id="C8VWU7"/>
<dbReference type="InterPro" id="IPR042229">
    <property type="entry name" value="Listeria/Bacterioides_rpt_sf"/>
</dbReference>
<dbReference type="HOGENOM" id="CLU_815653_0_0_9"/>
<evidence type="ECO:0000259" key="2">
    <source>
        <dbReference type="Pfam" id="PF20578"/>
    </source>
</evidence>
<keyword evidence="4" id="KW-1185">Reference proteome</keyword>
<dbReference type="GO" id="GO:0030313">
    <property type="term" value="C:cell envelope"/>
    <property type="evidence" value="ECO:0007669"/>
    <property type="project" value="UniProtKB-SubCell"/>
</dbReference>
<dbReference type="eggNOG" id="COG3209">
    <property type="taxonomic scope" value="Bacteria"/>
</dbReference>
<proteinExistence type="predicted"/>
<dbReference type="InterPro" id="IPR013378">
    <property type="entry name" value="InlB-like_B-rpt"/>
</dbReference>
<dbReference type="Pfam" id="PF20578">
    <property type="entry name" value="aBig_2"/>
    <property type="match status" value="1"/>
</dbReference>
<evidence type="ECO:0000256" key="1">
    <source>
        <dbReference type="ARBA" id="ARBA00004196"/>
    </source>
</evidence>
<dbReference type="OrthoDB" id="9757737at2"/>
<dbReference type="Pfam" id="PF09479">
    <property type="entry name" value="Flg_new"/>
    <property type="match status" value="2"/>
</dbReference>
<dbReference type="KEGG" id="dae:Dtox_3753"/>
<accession>C8VWU7</accession>
<dbReference type="Proteomes" id="UP000002217">
    <property type="component" value="Chromosome"/>
</dbReference>
<dbReference type="STRING" id="485916.Dtox_3753"/>
<comment type="subcellular location">
    <subcellularLocation>
        <location evidence="1">Cell envelope</location>
    </subcellularLocation>
</comment>
<dbReference type="NCBIfam" id="TIGR02543">
    <property type="entry name" value="List_Bact_rpt"/>
    <property type="match status" value="1"/>
</dbReference>
<organism evidence="3 4">
    <name type="scientific">Desulfofarcimen acetoxidans (strain ATCC 49208 / DSM 771 / KCTC 5769 / VKM B-1644 / 5575)</name>
    <name type="common">Desulfotomaculum acetoxidans</name>
    <dbReference type="NCBI Taxonomy" id="485916"/>
    <lineage>
        <taxon>Bacteria</taxon>
        <taxon>Bacillati</taxon>
        <taxon>Bacillota</taxon>
        <taxon>Clostridia</taxon>
        <taxon>Eubacteriales</taxon>
        <taxon>Peptococcaceae</taxon>
        <taxon>Desulfofarcimen</taxon>
    </lineage>
</organism>